<name>A0A2Z7AB77_9LAMI</name>
<feature type="region of interest" description="Disordered" evidence="1">
    <location>
        <begin position="175"/>
        <end position="196"/>
    </location>
</feature>
<feature type="region of interest" description="Disordered" evidence="1">
    <location>
        <begin position="31"/>
        <end position="57"/>
    </location>
</feature>
<evidence type="ECO:0000256" key="1">
    <source>
        <dbReference type="SAM" id="MobiDB-lite"/>
    </source>
</evidence>
<sequence length="196" mass="21238">MKKSAGALSVDDISSDVIIQQEGSADGLALMTSSVMSSQSTDGLRDQSQESAGTSLKRNQQVATVLPVVSYNEPAVAIYPVVSYSGSRRKQQQHPVESLYESAVSMNTVASFAYPVAIYTHPVASFGIQTQEKKKQAKCRNSTSRGKSRRKITSRSDGSAVKQLTIYESWMSTAELNSNGESDKTQSTLKMERING</sequence>
<dbReference type="EMBL" id="KV017170">
    <property type="protein sequence ID" value="KZV18970.1"/>
    <property type="molecule type" value="Genomic_DNA"/>
</dbReference>
<evidence type="ECO:0000313" key="2">
    <source>
        <dbReference type="EMBL" id="KZV18970.1"/>
    </source>
</evidence>
<organism evidence="2 3">
    <name type="scientific">Dorcoceras hygrometricum</name>
    <dbReference type="NCBI Taxonomy" id="472368"/>
    <lineage>
        <taxon>Eukaryota</taxon>
        <taxon>Viridiplantae</taxon>
        <taxon>Streptophyta</taxon>
        <taxon>Embryophyta</taxon>
        <taxon>Tracheophyta</taxon>
        <taxon>Spermatophyta</taxon>
        <taxon>Magnoliopsida</taxon>
        <taxon>eudicotyledons</taxon>
        <taxon>Gunneridae</taxon>
        <taxon>Pentapetalae</taxon>
        <taxon>asterids</taxon>
        <taxon>lamiids</taxon>
        <taxon>Lamiales</taxon>
        <taxon>Gesneriaceae</taxon>
        <taxon>Didymocarpoideae</taxon>
        <taxon>Trichosporeae</taxon>
        <taxon>Loxocarpinae</taxon>
        <taxon>Dorcoceras</taxon>
    </lineage>
</organism>
<feature type="region of interest" description="Disordered" evidence="1">
    <location>
        <begin position="132"/>
        <end position="159"/>
    </location>
</feature>
<dbReference type="Proteomes" id="UP000250235">
    <property type="component" value="Unassembled WGS sequence"/>
</dbReference>
<gene>
    <name evidence="2" type="ORF">F511_26984</name>
</gene>
<evidence type="ECO:0000313" key="3">
    <source>
        <dbReference type="Proteomes" id="UP000250235"/>
    </source>
</evidence>
<accession>A0A2Z7AB77</accession>
<feature type="compositionally biased region" description="Polar residues" evidence="1">
    <location>
        <begin position="175"/>
        <end position="189"/>
    </location>
</feature>
<dbReference type="AlphaFoldDB" id="A0A2Z7AB77"/>
<feature type="compositionally biased region" description="Polar residues" evidence="1">
    <location>
        <begin position="31"/>
        <end position="42"/>
    </location>
</feature>
<protein>
    <submittedName>
        <fullName evidence="2">Uncharacterized protein</fullName>
    </submittedName>
</protein>
<keyword evidence="3" id="KW-1185">Reference proteome</keyword>
<reference evidence="2 3" key="1">
    <citation type="journal article" date="2015" name="Proc. Natl. Acad. Sci. U.S.A.">
        <title>The resurrection genome of Boea hygrometrica: A blueprint for survival of dehydration.</title>
        <authorList>
            <person name="Xiao L."/>
            <person name="Yang G."/>
            <person name="Zhang L."/>
            <person name="Yang X."/>
            <person name="Zhao S."/>
            <person name="Ji Z."/>
            <person name="Zhou Q."/>
            <person name="Hu M."/>
            <person name="Wang Y."/>
            <person name="Chen M."/>
            <person name="Xu Y."/>
            <person name="Jin H."/>
            <person name="Xiao X."/>
            <person name="Hu G."/>
            <person name="Bao F."/>
            <person name="Hu Y."/>
            <person name="Wan P."/>
            <person name="Li L."/>
            <person name="Deng X."/>
            <person name="Kuang T."/>
            <person name="Xiang C."/>
            <person name="Zhu J.K."/>
            <person name="Oliver M.J."/>
            <person name="He Y."/>
        </authorList>
    </citation>
    <scope>NUCLEOTIDE SEQUENCE [LARGE SCALE GENOMIC DNA]</scope>
    <source>
        <strain evidence="3">cv. XS01</strain>
    </source>
</reference>
<proteinExistence type="predicted"/>